<keyword evidence="7 9" id="KW-0472">Membrane</keyword>
<dbReference type="RefSeq" id="WP_268817523.1">
    <property type="nucleotide sequence ID" value="NZ_FNVO01000009.1"/>
</dbReference>
<keyword evidence="6 9" id="KW-1133">Transmembrane helix</keyword>
<feature type="transmembrane region" description="Helical" evidence="9">
    <location>
        <begin position="255"/>
        <end position="280"/>
    </location>
</feature>
<evidence type="ECO:0000256" key="4">
    <source>
        <dbReference type="ARBA" id="ARBA00022475"/>
    </source>
</evidence>
<feature type="region of interest" description="Disordered" evidence="8">
    <location>
        <begin position="362"/>
        <end position="432"/>
    </location>
</feature>
<dbReference type="Pfam" id="PF01594">
    <property type="entry name" value="AI-2E_transport"/>
    <property type="match status" value="1"/>
</dbReference>
<dbReference type="GO" id="GO:0005886">
    <property type="term" value="C:plasma membrane"/>
    <property type="evidence" value="ECO:0007669"/>
    <property type="project" value="UniProtKB-SubCell"/>
</dbReference>
<dbReference type="Proteomes" id="UP000236723">
    <property type="component" value="Unassembled WGS sequence"/>
</dbReference>
<organism evidence="10 11">
    <name type="scientific">Thermomonospora echinospora</name>
    <dbReference type="NCBI Taxonomy" id="1992"/>
    <lineage>
        <taxon>Bacteria</taxon>
        <taxon>Bacillati</taxon>
        <taxon>Actinomycetota</taxon>
        <taxon>Actinomycetes</taxon>
        <taxon>Streptosporangiales</taxon>
        <taxon>Thermomonosporaceae</taxon>
        <taxon>Thermomonospora</taxon>
    </lineage>
</organism>
<evidence type="ECO:0000256" key="8">
    <source>
        <dbReference type="SAM" id="MobiDB-lite"/>
    </source>
</evidence>
<feature type="region of interest" description="Disordered" evidence="8">
    <location>
        <begin position="1"/>
        <end position="23"/>
    </location>
</feature>
<dbReference type="InterPro" id="IPR002549">
    <property type="entry name" value="AI-2E-like"/>
</dbReference>
<dbReference type="PANTHER" id="PTHR21716">
    <property type="entry name" value="TRANSMEMBRANE PROTEIN"/>
    <property type="match status" value="1"/>
</dbReference>
<name>A0A1H6C878_9ACTN</name>
<proteinExistence type="inferred from homology"/>
<keyword evidence="4" id="KW-1003">Cell membrane</keyword>
<accession>A0A1H6C878</accession>
<evidence type="ECO:0000313" key="10">
    <source>
        <dbReference type="EMBL" id="SEG69103.1"/>
    </source>
</evidence>
<sequence>MPSHPDTPPPATPPPATPRSSPTVPAGLRNAAVTVACLLVLAAALYLLVYLLGRLAPLTLAVVAALLMAALVSPVSAKLRRLHAPGWLAALGGVLTLLGAVALPLTLITEQVVGQWSGLSEQVTRGLHRFRELLVNGPLPISERQLDAAIEGLIRTVREAAPSPIRGAGAAVEVLTAVLLSLLLLFFLLKDGREMTRWALNLAPRRHRQRLEAAAVEGWRTLVAYIRGTFVIAAVDATGIGLALLLLGVPLALPLALLTFIAAFVPIVGATVAGAIAVLVALVGKGVTAALLTLVAVIGVQQAEGHLLQPLIMGRALRLHPAVILVAVTAGTLLGGIPGALVAVPITAITYRVTLTLRALRTTDHPTEPPPKASEPAPAPKATKSEPAPAPAPTGLAQDPAEQPRQDPGDKALQPGKSHRTTDAHHDDPEHR</sequence>
<evidence type="ECO:0000256" key="5">
    <source>
        <dbReference type="ARBA" id="ARBA00022692"/>
    </source>
</evidence>
<feature type="compositionally biased region" description="Basic and acidic residues" evidence="8">
    <location>
        <begin position="420"/>
        <end position="432"/>
    </location>
</feature>
<feature type="transmembrane region" description="Helical" evidence="9">
    <location>
        <begin position="287"/>
        <end position="303"/>
    </location>
</feature>
<feature type="transmembrane region" description="Helical" evidence="9">
    <location>
        <begin position="323"/>
        <end position="351"/>
    </location>
</feature>
<keyword evidence="11" id="KW-1185">Reference proteome</keyword>
<feature type="transmembrane region" description="Helical" evidence="9">
    <location>
        <begin position="55"/>
        <end position="75"/>
    </location>
</feature>
<gene>
    <name evidence="10" type="ORF">SAMN04489712_10949</name>
</gene>
<comment type="similarity">
    <text evidence="2">Belongs to the autoinducer-2 exporter (AI-2E) (TC 2.A.86) family.</text>
</comment>
<evidence type="ECO:0000313" key="11">
    <source>
        <dbReference type="Proteomes" id="UP000236723"/>
    </source>
</evidence>
<reference evidence="11" key="1">
    <citation type="submission" date="2016-10" db="EMBL/GenBank/DDBJ databases">
        <authorList>
            <person name="Varghese N."/>
            <person name="Submissions S."/>
        </authorList>
    </citation>
    <scope>NUCLEOTIDE SEQUENCE [LARGE SCALE GENOMIC DNA]</scope>
    <source>
        <strain evidence="11">DSM 43163</strain>
    </source>
</reference>
<feature type="transmembrane region" description="Helical" evidence="9">
    <location>
        <begin position="87"/>
        <end position="108"/>
    </location>
</feature>
<feature type="transmembrane region" description="Helical" evidence="9">
    <location>
        <begin position="168"/>
        <end position="189"/>
    </location>
</feature>
<evidence type="ECO:0000256" key="1">
    <source>
        <dbReference type="ARBA" id="ARBA00004651"/>
    </source>
</evidence>
<dbReference type="PANTHER" id="PTHR21716:SF53">
    <property type="entry name" value="PERMEASE PERM-RELATED"/>
    <property type="match status" value="1"/>
</dbReference>
<evidence type="ECO:0000256" key="2">
    <source>
        <dbReference type="ARBA" id="ARBA00009773"/>
    </source>
</evidence>
<dbReference type="GO" id="GO:0055085">
    <property type="term" value="P:transmembrane transport"/>
    <property type="evidence" value="ECO:0007669"/>
    <property type="project" value="TreeGrafter"/>
</dbReference>
<comment type="subcellular location">
    <subcellularLocation>
        <location evidence="1">Cell membrane</location>
        <topology evidence="1">Multi-pass membrane protein</topology>
    </subcellularLocation>
</comment>
<keyword evidence="3" id="KW-0813">Transport</keyword>
<dbReference type="EMBL" id="FNVO01000009">
    <property type="protein sequence ID" value="SEG69103.1"/>
    <property type="molecule type" value="Genomic_DNA"/>
</dbReference>
<keyword evidence="5 9" id="KW-0812">Transmembrane</keyword>
<evidence type="ECO:0000256" key="6">
    <source>
        <dbReference type="ARBA" id="ARBA00022989"/>
    </source>
</evidence>
<evidence type="ECO:0000256" key="9">
    <source>
        <dbReference type="SAM" id="Phobius"/>
    </source>
</evidence>
<feature type="compositionally biased region" description="Pro residues" evidence="8">
    <location>
        <begin position="368"/>
        <end position="379"/>
    </location>
</feature>
<evidence type="ECO:0000256" key="3">
    <source>
        <dbReference type="ARBA" id="ARBA00022448"/>
    </source>
</evidence>
<protein>
    <submittedName>
        <fullName evidence="10">Predicted PurR-regulated permease PerM</fullName>
    </submittedName>
</protein>
<feature type="transmembrane region" description="Helical" evidence="9">
    <location>
        <begin position="230"/>
        <end position="249"/>
    </location>
</feature>
<feature type="transmembrane region" description="Helical" evidence="9">
    <location>
        <begin position="28"/>
        <end position="49"/>
    </location>
</feature>
<evidence type="ECO:0000256" key="7">
    <source>
        <dbReference type="ARBA" id="ARBA00023136"/>
    </source>
</evidence>
<dbReference type="AlphaFoldDB" id="A0A1H6C878"/>
<feature type="compositionally biased region" description="Pro residues" evidence="8">
    <location>
        <begin position="1"/>
        <end position="17"/>
    </location>
</feature>